<feature type="chain" id="PRO_5047322097" description="PRC-barrel domain protein" evidence="1">
    <location>
        <begin position="24"/>
        <end position="171"/>
    </location>
</feature>
<evidence type="ECO:0008006" key="4">
    <source>
        <dbReference type="Google" id="ProtNLM"/>
    </source>
</evidence>
<reference evidence="3" key="1">
    <citation type="journal article" date="2019" name="Int. J. Syst. Evol. Microbiol.">
        <title>The Global Catalogue of Microorganisms (GCM) 10K type strain sequencing project: providing services to taxonomists for standard genome sequencing and annotation.</title>
        <authorList>
            <consortium name="The Broad Institute Genomics Platform"/>
            <consortium name="The Broad Institute Genome Sequencing Center for Infectious Disease"/>
            <person name="Wu L."/>
            <person name="Ma J."/>
        </authorList>
    </citation>
    <scope>NUCLEOTIDE SEQUENCE [LARGE SCALE GENOMIC DNA]</scope>
    <source>
        <strain evidence="3">CGMCC 1.15959</strain>
    </source>
</reference>
<dbReference type="Proteomes" id="UP000619041">
    <property type="component" value="Unassembled WGS sequence"/>
</dbReference>
<protein>
    <recommendedName>
        <fullName evidence="4">PRC-barrel domain protein</fullName>
    </recommendedName>
</protein>
<gene>
    <name evidence="2" type="ORF">GCM10011515_16880</name>
</gene>
<comment type="caution">
    <text evidence="2">The sequence shown here is derived from an EMBL/GenBank/DDBJ whole genome shotgun (WGS) entry which is preliminary data.</text>
</comment>
<evidence type="ECO:0000313" key="2">
    <source>
        <dbReference type="EMBL" id="GGD97745.1"/>
    </source>
</evidence>
<keyword evidence="1" id="KW-0732">Signal</keyword>
<accession>A0ABQ1S7X5</accession>
<organism evidence="2 3">
    <name type="scientific">Tsuneonella deserti</name>
    <dbReference type="NCBI Taxonomy" id="2035528"/>
    <lineage>
        <taxon>Bacteria</taxon>
        <taxon>Pseudomonadati</taxon>
        <taxon>Pseudomonadota</taxon>
        <taxon>Alphaproteobacteria</taxon>
        <taxon>Sphingomonadales</taxon>
        <taxon>Erythrobacteraceae</taxon>
        <taxon>Tsuneonella</taxon>
    </lineage>
</organism>
<evidence type="ECO:0000256" key="1">
    <source>
        <dbReference type="SAM" id="SignalP"/>
    </source>
</evidence>
<keyword evidence="3" id="KW-1185">Reference proteome</keyword>
<dbReference type="EMBL" id="BMKL01000001">
    <property type="protein sequence ID" value="GGD97745.1"/>
    <property type="molecule type" value="Genomic_DNA"/>
</dbReference>
<name>A0ABQ1S7X5_9SPHN</name>
<proteinExistence type="predicted"/>
<feature type="signal peptide" evidence="1">
    <location>
        <begin position="1"/>
        <end position="23"/>
    </location>
</feature>
<dbReference type="RefSeq" id="WP_188644721.1">
    <property type="nucleotide sequence ID" value="NZ_BMKL01000001.1"/>
</dbReference>
<sequence>MKFHRFAATAALAAASLATAAAAQVAVGSTVYGPQGGEVGTIVSVENGTATVDTGANKAALPESAFGKGDKGPTITVTKAQLDEMVAGQLAQAKAAVDAALVAGAAVVSAKGAALGTIKSVDGDAVVLESAAGPVALKREHFALDAQGALMALFTAEQVASAAAGANAAAQ</sequence>
<evidence type="ECO:0000313" key="3">
    <source>
        <dbReference type="Proteomes" id="UP000619041"/>
    </source>
</evidence>